<proteinExistence type="predicted"/>
<organism evidence="2 3">
    <name type="scientific">Citrus unshiu</name>
    <name type="common">Satsuma mandarin</name>
    <name type="synonym">Citrus nobilis var. unshiu</name>
    <dbReference type="NCBI Taxonomy" id="55188"/>
    <lineage>
        <taxon>Eukaryota</taxon>
        <taxon>Viridiplantae</taxon>
        <taxon>Streptophyta</taxon>
        <taxon>Embryophyta</taxon>
        <taxon>Tracheophyta</taxon>
        <taxon>Spermatophyta</taxon>
        <taxon>Magnoliopsida</taxon>
        <taxon>eudicotyledons</taxon>
        <taxon>Gunneridae</taxon>
        <taxon>Pentapetalae</taxon>
        <taxon>rosids</taxon>
        <taxon>malvids</taxon>
        <taxon>Sapindales</taxon>
        <taxon>Rutaceae</taxon>
        <taxon>Aurantioideae</taxon>
        <taxon>Citrus</taxon>
    </lineage>
</organism>
<feature type="compositionally biased region" description="Acidic residues" evidence="1">
    <location>
        <begin position="74"/>
        <end position="89"/>
    </location>
</feature>
<protein>
    <submittedName>
        <fullName evidence="2">Uncharacterized protein</fullName>
    </submittedName>
</protein>
<dbReference type="AlphaFoldDB" id="A0A2H5MV43"/>
<accession>A0A2H5MV43</accession>
<comment type="caution">
    <text evidence="2">The sequence shown here is derived from an EMBL/GenBank/DDBJ whole genome shotgun (WGS) entry which is preliminary data.</text>
</comment>
<gene>
    <name evidence="2" type="ORF">CUMW_280770</name>
</gene>
<evidence type="ECO:0000313" key="2">
    <source>
        <dbReference type="EMBL" id="GAY31888.1"/>
    </source>
</evidence>
<reference evidence="2 3" key="1">
    <citation type="journal article" date="2017" name="Front. Genet.">
        <title>Draft sequencing of the heterozygous diploid genome of Satsuma (Citrus unshiu Marc.) using a hybrid assembly approach.</title>
        <authorList>
            <person name="Shimizu T."/>
            <person name="Tanizawa Y."/>
            <person name="Mochizuki T."/>
            <person name="Nagasaki H."/>
            <person name="Yoshioka T."/>
            <person name="Toyoda A."/>
            <person name="Fujiyama A."/>
            <person name="Kaminuma E."/>
            <person name="Nakamura Y."/>
        </authorList>
    </citation>
    <scope>NUCLEOTIDE SEQUENCE [LARGE SCALE GENOMIC DNA]</scope>
    <source>
        <strain evidence="3">cv. Miyagawa wase</strain>
    </source>
</reference>
<feature type="region of interest" description="Disordered" evidence="1">
    <location>
        <begin position="1"/>
        <end position="55"/>
    </location>
</feature>
<evidence type="ECO:0000313" key="3">
    <source>
        <dbReference type="Proteomes" id="UP000236630"/>
    </source>
</evidence>
<evidence type="ECO:0000256" key="1">
    <source>
        <dbReference type="SAM" id="MobiDB-lite"/>
    </source>
</evidence>
<dbReference type="Proteomes" id="UP000236630">
    <property type="component" value="Unassembled WGS sequence"/>
</dbReference>
<sequence length="89" mass="9685">MAFKRGQSPPPHSLPRTTVLDGPYVAAEGGRLERMGRSGRRRRVNLGREGEGSFGRASAKALDKWFRSHGVDGEAGETDDEEEERAGSS</sequence>
<keyword evidence="3" id="KW-1185">Reference proteome</keyword>
<dbReference type="EMBL" id="BDQV01002621">
    <property type="protein sequence ID" value="GAY31888.1"/>
    <property type="molecule type" value="Genomic_DNA"/>
</dbReference>
<feature type="region of interest" description="Disordered" evidence="1">
    <location>
        <begin position="68"/>
        <end position="89"/>
    </location>
</feature>
<name>A0A2H5MV43_CITUN</name>